<evidence type="ECO:0000256" key="3">
    <source>
        <dbReference type="ARBA" id="ARBA00022827"/>
    </source>
</evidence>
<dbReference type="Pfam" id="PF18158">
    <property type="entry name" value="AidB_N"/>
    <property type="match status" value="1"/>
</dbReference>
<dbReference type="Gene3D" id="2.40.110.20">
    <property type="match status" value="1"/>
</dbReference>
<feature type="domain" description="Adaptive response protein AidB N-terminal" evidence="7">
    <location>
        <begin position="14"/>
        <end position="168"/>
    </location>
</feature>
<proteinExistence type="inferred from homology"/>
<evidence type="ECO:0000256" key="2">
    <source>
        <dbReference type="ARBA" id="ARBA00022630"/>
    </source>
</evidence>
<dbReference type="Pfam" id="PF00441">
    <property type="entry name" value="Acyl-CoA_dh_1"/>
    <property type="match status" value="1"/>
</dbReference>
<dbReference type="InterPro" id="IPR009075">
    <property type="entry name" value="AcylCo_DH/oxidase_C"/>
</dbReference>
<dbReference type="InterPro" id="IPR036250">
    <property type="entry name" value="AcylCo_DH-like_C"/>
</dbReference>
<keyword evidence="3 4" id="KW-0274">FAD</keyword>
<dbReference type="OrthoDB" id="24853at2157"/>
<dbReference type="SUPFAM" id="SSF47203">
    <property type="entry name" value="Acyl-CoA dehydrogenase C-terminal domain-like"/>
    <property type="match status" value="1"/>
</dbReference>
<evidence type="ECO:0000313" key="9">
    <source>
        <dbReference type="Proteomes" id="UP000319894"/>
    </source>
</evidence>
<dbReference type="PANTHER" id="PTHR42707:SF2">
    <property type="entry name" value="ACD11 DEHYDROGENASE"/>
    <property type="match status" value="1"/>
</dbReference>
<dbReference type="Gene3D" id="1.20.120.470">
    <property type="entry name" value="Acyl-CoA dehydrogenase, C-terminal domain"/>
    <property type="match status" value="1"/>
</dbReference>
<gene>
    <name evidence="8" type="ORF">DP107_08605</name>
</gene>
<keyword evidence="9" id="KW-1185">Reference proteome</keyword>
<comment type="cofactor">
    <cofactor evidence="4">
        <name>FAD</name>
        <dbReference type="ChEBI" id="CHEBI:57692"/>
    </cofactor>
</comment>
<comment type="caution">
    <text evidence="8">The sequence shown here is derived from an EMBL/GenBank/DDBJ whole genome shotgun (WGS) entry which is preliminary data.</text>
</comment>
<dbReference type="RefSeq" id="WP_144261748.1">
    <property type="nucleotide sequence ID" value="NZ_QMDX01000004.1"/>
</dbReference>
<dbReference type="Gene3D" id="6.10.250.600">
    <property type="match status" value="1"/>
</dbReference>
<evidence type="ECO:0000256" key="4">
    <source>
        <dbReference type="RuleBase" id="RU362125"/>
    </source>
</evidence>
<name>A0A554NA86_9EURY</name>
<comment type="similarity">
    <text evidence="1 4">Belongs to the acyl-CoA dehydrogenase family.</text>
</comment>
<dbReference type="Pfam" id="PF02770">
    <property type="entry name" value="Acyl-CoA_dh_M"/>
    <property type="match status" value="1"/>
</dbReference>
<dbReference type="InParanoid" id="A0A554NA86"/>
<feature type="domain" description="Acyl-CoA dehydrogenase/oxidase C-terminal" evidence="5">
    <location>
        <begin position="299"/>
        <end position="468"/>
    </location>
</feature>
<protein>
    <submittedName>
        <fullName evidence="8">Acyl-CoA dehydrogenase</fullName>
    </submittedName>
</protein>
<keyword evidence="4" id="KW-0560">Oxidoreductase</keyword>
<feature type="domain" description="Acyl-CoA oxidase/dehydrogenase middle" evidence="6">
    <location>
        <begin position="178"/>
        <end position="287"/>
    </location>
</feature>
<dbReference type="GO" id="GO:0003995">
    <property type="term" value="F:acyl-CoA dehydrogenase activity"/>
    <property type="evidence" value="ECO:0007669"/>
    <property type="project" value="TreeGrafter"/>
</dbReference>
<evidence type="ECO:0000259" key="6">
    <source>
        <dbReference type="Pfam" id="PF02770"/>
    </source>
</evidence>
<dbReference type="InterPro" id="IPR052904">
    <property type="entry name" value="Acyl-CoA_dehydrogenase-like"/>
</dbReference>
<dbReference type="InterPro" id="IPR041504">
    <property type="entry name" value="AidB_N"/>
</dbReference>
<dbReference type="InterPro" id="IPR036797">
    <property type="entry name" value="Acyl-CoA_dehydrogenase_C_sf"/>
</dbReference>
<accession>A0A554NA86</accession>
<evidence type="ECO:0000259" key="5">
    <source>
        <dbReference type="Pfam" id="PF00441"/>
    </source>
</evidence>
<organism evidence="8 9">
    <name type="scientific">Haloglomus irregulare</name>
    <dbReference type="NCBI Taxonomy" id="2234134"/>
    <lineage>
        <taxon>Archaea</taxon>
        <taxon>Methanobacteriati</taxon>
        <taxon>Methanobacteriota</taxon>
        <taxon>Stenosarchaea group</taxon>
        <taxon>Halobacteria</taxon>
        <taxon>Halobacteriales</taxon>
        <taxon>Natronomonadaceae</taxon>
        <taxon>Haloglomus</taxon>
    </lineage>
</organism>
<dbReference type="Gene3D" id="1.20.140.10">
    <property type="entry name" value="Butyryl-CoA Dehydrogenase, subunit A, domain 3"/>
    <property type="match status" value="1"/>
</dbReference>
<dbReference type="SUPFAM" id="SSF56645">
    <property type="entry name" value="Acyl-CoA dehydrogenase NM domain-like"/>
    <property type="match status" value="1"/>
</dbReference>
<sequence>MTTDPIDYAALDEAAGCNYWEYDPTLRAAADRIYSEDEREWATDQLSEFGAVCGHTIAHNSALIDRNPPELHTYDDYGEVQNDVEYHPKQFENERLAYGEFGLSHDPFHAPEGRDEPLGLSHALMMQTLLSYVDPGFTCPASMTVGAAVVLDRFDDGTLDGFFERLTTDDPEAHIEGAMFLTEEQGGSDVGANEVRAEPADPETVSDDAPEDAEVYRLYGEKWFCSNIDGQGALALARRPDAPEGTDGLSLFVVPHEVGGEPNGQLYRRLKEKLGTLSVPTGEIEFEGAEAYLVGEPERGFKYMAEMMNYCRLSNASAAVAHIGRTLLAAKVRAADREAFGSVLEDYPLMRRDLVELTVDYEAASAFTFEAARLMDRREQEERSARHADERSAGDDSRAYQLMRLLVPVAKYKTARMAVDDVSYAMEILGGNGYVEGFVTERFFRDVQVLPIWEGPSNVLSLDVLRALERERAAEALLPYVQEHLDAVEHPHLEPLADEVADAFADLQSGLAALAAEDGDYAQYQAKQLADLVFDVVTGALLLSQAQADIEDGNGRRALVAEGFVNTRFRDESRAIDSGERFAMTDQVFDAVARYASVEPESLVGAPQAPADD</sequence>
<evidence type="ECO:0000256" key="1">
    <source>
        <dbReference type="ARBA" id="ARBA00009347"/>
    </source>
</evidence>
<keyword evidence="2 4" id="KW-0285">Flavoprotein</keyword>
<dbReference type="InterPro" id="IPR009100">
    <property type="entry name" value="AcylCoA_DH/oxidase_NM_dom_sf"/>
</dbReference>
<evidence type="ECO:0000259" key="7">
    <source>
        <dbReference type="Pfam" id="PF18158"/>
    </source>
</evidence>
<dbReference type="Proteomes" id="UP000319894">
    <property type="component" value="Unassembled WGS sequence"/>
</dbReference>
<dbReference type="InterPro" id="IPR006091">
    <property type="entry name" value="Acyl-CoA_Oxase/DH_mid-dom"/>
</dbReference>
<evidence type="ECO:0000313" key="8">
    <source>
        <dbReference type="EMBL" id="TSD14301.1"/>
    </source>
</evidence>
<dbReference type="EMBL" id="QMDX01000004">
    <property type="protein sequence ID" value="TSD14301.1"/>
    <property type="molecule type" value="Genomic_DNA"/>
</dbReference>
<dbReference type="AlphaFoldDB" id="A0A554NA86"/>
<dbReference type="PANTHER" id="PTHR42707">
    <property type="entry name" value="ACYL-COA DEHYDROGENASE"/>
    <property type="match status" value="1"/>
</dbReference>
<reference evidence="8 9" key="1">
    <citation type="submission" date="2018-06" db="EMBL/GenBank/DDBJ databases">
        <title>Natronomonas sp. F16-60 a new haloarchaeon isolated from a solar saltern of Isla Cristina, Huelva, Spain.</title>
        <authorList>
            <person name="Duran-Viseras A."/>
            <person name="Sanchez-Porro C."/>
            <person name="Ventosa A."/>
        </authorList>
    </citation>
    <scope>NUCLEOTIDE SEQUENCE [LARGE SCALE GENOMIC DNA]</scope>
    <source>
        <strain evidence="8 9">F16-60</strain>
    </source>
</reference>